<dbReference type="GO" id="GO:0016811">
    <property type="term" value="F:hydrolase activity, acting on carbon-nitrogen (but not peptide) bonds, in linear amides"/>
    <property type="evidence" value="ECO:0007669"/>
    <property type="project" value="UniProtKB-ARBA"/>
</dbReference>
<evidence type="ECO:0000313" key="5">
    <source>
        <dbReference type="Proteomes" id="UP000248272"/>
    </source>
</evidence>
<dbReference type="InterPro" id="IPR029055">
    <property type="entry name" value="Ntn_hydrolases_N"/>
</dbReference>
<dbReference type="CDD" id="cd14949">
    <property type="entry name" value="Asparaginase_2_like_3"/>
    <property type="match status" value="1"/>
</dbReference>
<dbReference type="PANTHER" id="PTHR10188:SF6">
    <property type="entry name" value="N(4)-(BETA-N-ACETYLGLUCOSAMINYL)-L-ASPARAGINASE"/>
    <property type="match status" value="1"/>
</dbReference>
<feature type="site" description="Cleavage; by autolysis" evidence="3">
    <location>
        <begin position="202"/>
        <end position="203"/>
    </location>
</feature>
<dbReference type="Pfam" id="PF01112">
    <property type="entry name" value="Asparaginase_2"/>
    <property type="match status" value="1"/>
</dbReference>
<comment type="caution">
    <text evidence="4">The sequence shown here is derived from an EMBL/GenBank/DDBJ whole genome shotgun (WGS) entry which is preliminary data.</text>
</comment>
<name>A0A2Z6UMD3_MICAE</name>
<gene>
    <name evidence="4" type="ORF">MSj_00965</name>
</gene>
<feature type="binding site" evidence="2">
    <location>
        <begin position="252"/>
        <end position="255"/>
    </location>
    <ligand>
        <name>substrate</name>
    </ligand>
</feature>
<dbReference type="PANTHER" id="PTHR10188">
    <property type="entry name" value="L-ASPARAGINASE"/>
    <property type="match status" value="1"/>
</dbReference>
<evidence type="ECO:0000256" key="2">
    <source>
        <dbReference type="PIRSR" id="PIRSR600246-2"/>
    </source>
</evidence>
<protein>
    <submittedName>
        <fullName evidence="4">Isoaspartyl peptidase/L-asparaginase</fullName>
        <ecNumber evidence="4">3.4.19.5</ecNumber>
    </submittedName>
</protein>
<dbReference type="EC" id="3.4.19.5" evidence="4"/>
<feature type="binding site" evidence="2">
    <location>
        <begin position="231"/>
        <end position="234"/>
    </location>
    <ligand>
        <name>substrate</name>
    </ligand>
</feature>
<reference evidence="4 5" key="1">
    <citation type="journal article" date="2018" name="Front. Microbiol.">
        <title>Adaptation of the Freshwater Bloom-Forming Cyanobacterium Microcystis aeruginosa to Brackish Water Is Driven by Recent Horizontal Transfer of Sucrose Genes.</title>
        <authorList>
            <person name="Tanabe Y."/>
            <person name="Hodoki Y."/>
            <person name="Sano T."/>
            <person name="Tada K."/>
            <person name="Watanabe M.M."/>
        </authorList>
    </citation>
    <scope>NUCLEOTIDE SEQUENCE [LARGE SCALE GENOMIC DNA]</scope>
    <source>
        <strain evidence="4 5">Sj</strain>
    </source>
</reference>
<organism evidence="4 5">
    <name type="scientific">Microcystis aeruginosa Sj</name>
    <dbReference type="NCBI Taxonomy" id="1979544"/>
    <lineage>
        <taxon>Bacteria</taxon>
        <taxon>Bacillati</taxon>
        <taxon>Cyanobacteriota</taxon>
        <taxon>Cyanophyceae</taxon>
        <taxon>Oscillatoriophycideae</taxon>
        <taxon>Chroococcales</taxon>
        <taxon>Microcystaceae</taxon>
        <taxon>Microcystis</taxon>
    </lineage>
</organism>
<proteinExistence type="predicted"/>
<evidence type="ECO:0000256" key="3">
    <source>
        <dbReference type="PIRSR" id="PIRSR600246-3"/>
    </source>
</evidence>
<dbReference type="InterPro" id="IPR000246">
    <property type="entry name" value="Peptidase_T2"/>
</dbReference>
<evidence type="ECO:0000313" key="4">
    <source>
        <dbReference type="EMBL" id="GBL09486.1"/>
    </source>
</evidence>
<keyword evidence="4" id="KW-0378">Hydrolase</keyword>
<evidence type="ECO:0000256" key="1">
    <source>
        <dbReference type="PIRSR" id="PIRSR600246-1"/>
    </source>
</evidence>
<dbReference type="Gene3D" id="3.60.20.30">
    <property type="entry name" value="(Glycosyl)asparaginase"/>
    <property type="match status" value="1"/>
</dbReference>
<dbReference type="GO" id="GO:0008798">
    <property type="term" value="F:beta-aspartyl-peptidase activity"/>
    <property type="evidence" value="ECO:0007669"/>
    <property type="project" value="UniProtKB-EC"/>
</dbReference>
<sequence>MSQRIAIYGVNALLFNGKAVLKRRGFGLNFSMTRVNPKLIIHGGASSLEDKGGLESVRDSLRGIVKNIYNLLDNGASAVEAVTKGCMLLEDEPRFNAGTGSVVQSDGQVRMSAALMDGRHQRLSGVINVSRVQNPISLAQFLQSQEDRILSEIGAADLARELQIPLYDPLTDYRIQEWMEERKTNFNRKMARLFADSSAQRGTIGVVALDQQGDIAAGTSTGGKGLERIGRVSDSAMPAGNYANPWAGVSCTGVGEDIIDECLAAKVVIRVTDGFSLAAAVEKSMHESQTNGRDLGMISLDRQGNIVWGKTAEILLAAYHDGQAIGDTLEWHGENAGLIGHVAVG</sequence>
<dbReference type="Proteomes" id="UP000248272">
    <property type="component" value="Unassembled WGS sequence"/>
</dbReference>
<accession>A0A2Z6UMD3</accession>
<feature type="active site" description="Nucleophile" evidence="1">
    <location>
        <position position="203"/>
    </location>
</feature>
<dbReference type="EMBL" id="BDSG01000017">
    <property type="protein sequence ID" value="GBL09486.1"/>
    <property type="molecule type" value="Genomic_DNA"/>
</dbReference>
<dbReference type="SUPFAM" id="SSF56235">
    <property type="entry name" value="N-terminal nucleophile aminohydrolases (Ntn hydrolases)"/>
    <property type="match status" value="1"/>
</dbReference>
<dbReference type="AlphaFoldDB" id="A0A2Z6UMD3"/>